<dbReference type="RefSeq" id="WP_244768036.1">
    <property type="nucleotide sequence ID" value="NZ_BSOP01000020.1"/>
</dbReference>
<feature type="chain" id="PRO_5045474169" evidence="4">
    <location>
        <begin position="26"/>
        <end position="414"/>
    </location>
</feature>
<reference evidence="6" key="1">
    <citation type="journal article" date="2019" name="Int. J. Syst. Evol. Microbiol.">
        <title>The Global Catalogue of Microorganisms (GCM) 10K type strain sequencing project: providing services to taxonomists for standard genome sequencing and annotation.</title>
        <authorList>
            <consortium name="The Broad Institute Genomics Platform"/>
            <consortium name="The Broad Institute Genome Sequencing Center for Infectious Disease"/>
            <person name="Wu L."/>
            <person name="Ma J."/>
        </authorList>
    </citation>
    <scope>NUCLEOTIDE SEQUENCE [LARGE SCALE GENOMIC DNA]</scope>
    <source>
        <strain evidence="6">NBRC 102122</strain>
    </source>
</reference>
<keyword evidence="3" id="KW-0574">Periplasm</keyword>
<gene>
    <name evidence="5" type="ORF">GCM10007923_29330</name>
</gene>
<dbReference type="EMBL" id="BSOP01000020">
    <property type="protein sequence ID" value="GLR51723.1"/>
    <property type="molecule type" value="Genomic_DNA"/>
</dbReference>
<sequence>MTMTVTMKALLSGAMLMALATTAQAACGIEKGSIRILGNDFPAIQAVTAAAATCRSDTVQFKVNLTQDHESLAVAALKANPAEYTSQIVASSSILPLLNDGLIRPLDDYVAKDGAGLKKTQLITINGKVMAVAFMANAQHLFYREDILKAAGVEPPKTYEEVLAAAKAIKDKGLVKYPFGGTYKAGWDLGEEFVNMYIGMGGTFFKEGSAEPAINNEKGVAALEMMKALSAYMNPDYLTFDSNALQAEFEAGNVAMANFWGSRAGAVTDGEGSKPEITGNIKFAAAPTVAGGTIPATTLWWDGFTLATNISDDDAAATFKALASGVTKEVANANTDKAVWLADGFNPGPLAQGTLESANAGALPYPMEPYMGLMHTALGNGLAEFMQGKEDAAKALSDVEATYSAAAQAAGFLK</sequence>
<proteinExistence type="inferred from homology"/>
<comment type="subcellular location">
    <subcellularLocation>
        <location evidence="1">Periplasm</location>
    </subcellularLocation>
</comment>
<evidence type="ECO:0000313" key="5">
    <source>
        <dbReference type="EMBL" id="GLR51723.1"/>
    </source>
</evidence>
<dbReference type="InterPro" id="IPR050490">
    <property type="entry name" value="Bact_solute-bd_prot1"/>
</dbReference>
<keyword evidence="4" id="KW-0732">Signal</keyword>
<dbReference type="PANTHER" id="PTHR43649">
    <property type="entry name" value="ARABINOSE-BINDING PROTEIN-RELATED"/>
    <property type="match status" value="1"/>
</dbReference>
<evidence type="ECO:0000256" key="4">
    <source>
        <dbReference type="SAM" id="SignalP"/>
    </source>
</evidence>
<accession>A0ABQ5ZLI8</accession>
<organism evidence="5 6">
    <name type="scientific">Shinella yambaruensis</name>
    <dbReference type="NCBI Taxonomy" id="415996"/>
    <lineage>
        <taxon>Bacteria</taxon>
        <taxon>Pseudomonadati</taxon>
        <taxon>Pseudomonadota</taxon>
        <taxon>Alphaproteobacteria</taxon>
        <taxon>Hyphomicrobiales</taxon>
        <taxon>Rhizobiaceae</taxon>
        <taxon>Shinella</taxon>
    </lineage>
</organism>
<feature type="signal peptide" evidence="4">
    <location>
        <begin position="1"/>
        <end position="25"/>
    </location>
</feature>
<protein>
    <submittedName>
        <fullName evidence="5">Sugar ABC transporter substrate-binding protein</fullName>
    </submittedName>
</protein>
<keyword evidence="6" id="KW-1185">Reference proteome</keyword>
<comment type="similarity">
    <text evidence="2">Belongs to the bacterial solute-binding protein 1 family.</text>
</comment>
<dbReference type="Proteomes" id="UP001156702">
    <property type="component" value="Unassembled WGS sequence"/>
</dbReference>
<dbReference type="SUPFAM" id="SSF53850">
    <property type="entry name" value="Periplasmic binding protein-like II"/>
    <property type="match status" value="1"/>
</dbReference>
<evidence type="ECO:0000256" key="3">
    <source>
        <dbReference type="ARBA" id="ARBA00022764"/>
    </source>
</evidence>
<dbReference type="InterPro" id="IPR006059">
    <property type="entry name" value="SBP"/>
</dbReference>
<evidence type="ECO:0000313" key="6">
    <source>
        <dbReference type="Proteomes" id="UP001156702"/>
    </source>
</evidence>
<comment type="caution">
    <text evidence="5">The sequence shown here is derived from an EMBL/GenBank/DDBJ whole genome shotgun (WGS) entry which is preliminary data.</text>
</comment>
<dbReference type="PANTHER" id="PTHR43649:SF12">
    <property type="entry name" value="DIACETYLCHITOBIOSE BINDING PROTEIN DASA"/>
    <property type="match status" value="1"/>
</dbReference>
<evidence type="ECO:0000256" key="2">
    <source>
        <dbReference type="ARBA" id="ARBA00008520"/>
    </source>
</evidence>
<dbReference type="Gene3D" id="3.40.190.10">
    <property type="entry name" value="Periplasmic binding protein-like II"/>
    <property type="match status" value="2"/>
</dbReference>
<name>A0ABQ5ZLI8_9HYPH</name>
<dbReference type="Pfam" id="PF01547">
    <property type="entry name" value="SBP_bac_1"/>
    <property type="match status" value="1"/>
</dbReference>
<evidence type="ECO:0000256" key="1">
    <source>
        <dbReference type="ARBA" id="ARBA00004418"/>
    </source>
</evidence>